<comment type="caution">
    <text evidence="2">The sequence shown here is derived from an EMBL/GenBank/DDBJ whole genome shotgun (WGS) entry which is preliminary data.</text>
</comment>
<proteinExistence type="predicted"/>
<dbReference type="EMBL" id="BNBC01000018">
    <property type="protein sequence ID" value="GHE81257.1"/>
    <property type="molecule type" value="Genomic_DNA"/>
</dbReference>
<name>A0A918ZZV2_9ACTN</name>
<reference evidence="2" key="1">
    <citation type="journal article" date="2014" name="Int. J. Syst. Evol. Microbiol.">
        <title>Complete genome sequence of Corynebacterium casei LMG S-19264T (=DSM 44701T), isolated from a smear-ripened cheese.</title>
        <authorList>
            <consortium name="US DOE Joint Genome Institute (JGI-PGF)"/>
            <person name="Walter F."/>
            <person name="Albersmeier A."/>
            <person name="Kalinowski J."/>
            <person name="Ruckert C."/>
        </authorList>
    </citation>
    <scope>NUCLEOTIDE SEQUENCE</scope>
    <source>
        <strain evidence="2">JCM 3302</strain>
    </source>
</reference>
<organism evidence="2 3">
    <name type="scientific">Streptomyces spiralis</name>
    <dbReference type="NCBI Taxonomy" id="66376"/>
    <lineage>
        <taxon>Bacteria</taxon>
        <taxon>Bacillati</taxon>
        <taxon>Actinomycetota</taxon>
        <taxon>Actinomycetes</taxon>
        <taxon>Kitasatosporales</taxon>
        <taxon>Streptomycetaceae</taxon>
        <taxon>Streptomyces</taxon>
    </lineage>
</organism>
<protein>
    <submittedName>
        <fullName evidence="2">Uncharacterized protein</fullName>
    </submittedName>
</protein>
<reference evidence="2" key="2">
    <citation type="submission" date="2020-09" db="EMBL/GenBank/DDBJ databases">
        <authorList>
            <person name="Sun Q."/>
            <person name="Ohkuma M."/>
        </authorList>
    </citation>
    <scope>NUCLEOTIDE SEQUENCE</scope>
    <source>
        <strain evidence="2">JCM 3302</strain>
    </source>
</reference>
<keyword evidence="3" id="KW-1185">Reference proteome</keyword>
<evidence type="ECO:0000313" key="3">
    <source>
        <dbReference type="Proteomes" id="UP000641386"/>
    </source>
</evidence>
<sequence>MRRLRLQQRLWSVHWLWLWLWQWLSQRLRYGRGGRRSESGLRRHRRRAHQSQHPS</sequence>
<accession>A0A918ZZV2</accession>
<feature type="compositionally biased region" description="Basic residues" evidence="1">
    <location>
        <begin position="42"/>
        <end position="55"/>
    </location>
</feature>
<dbReference type="Proteomes" id="UP000641386">
    <property type="component" value="Unassembled WGS sequence"/>
</dbReference>
<evidence type="ECO:0000256" key="1">
    <source>
        <dbReference type="SAM" id="MobiDB-lite"/>
    </source>
</evidence>
<evidence type="ECO:0000313" key="2">
    <source>
        <dbReference type="EMBL" id="GHE81257.1"/>
    </source>
</evidence>
<dbReference type="AlphaFoldDB" id="A0A918ZZV2"/>
<gene>
    <name evidence="2" type="ORF">GCM10014715_40980</name>
</gene>
<feature type="region of interest" description="Disordered" evidence="1">
    <location>
        <begin position="32"/>
        <end position="55"/>
    </location>
</feature>